<organism evidence="2">
    <name type="scientific">marine sediment metagenome</name>
    <dbReference type="NCBI Taxonomy" id="412755"/>
    <lineage>
        <taxon>unclassified sequences</taxon>
        <taxon>metagenomes</taxon>
        <taxon>ecological metagenomes</taxon>
    </lineage>
</organism>
<evidence type="ECO:0000256" key="1">
    <source>
        <dbReference type="SAM" id="Phobius"/>
    </source>
</evidence>
<keyword evidence="1" id="KW-0472">Membrane</keyword>
<gene>
    <name evidence="2" type="ORF">S01H4_22781</name>
</gene>
<keyword evidence="1" id="KW-1133">Transmembrane helix</keyword>
<feature type="transmembrane region" description="Helical" evidence="1">
    <location>
        <begin position="20"/>
        <end position="45"/>
    </location>
</feature>
<dbReference type="EMBL" id="BART01010492">
    <property type="protein sequence ID" value="GAG89118.1"/>
    <property type="molecule type" value="Genomic_DNA"/>
</dbReference>
<protein>
    <submittedName>
        <fullName evidence="2">Uncharacterized protein</fullName>
    </submittedName>
</protein>
<sequence length="172" mass="18988">MMEITSKNKKGGAFLGESSALFLAAIIIGILALVVGLMTYGVLIFDFFGKAHENIEQASLKETGHFSLFAYLSTPVNVSLTGEEIEMKIAELIRLASINNSYAGLLKAETKKIFDQVYENYAFEIPGIVYLSSSVEAYSQEDAEVYAMLKELEYECAKVELPDGLEVSLYLK</sequence>
<comment type="caution">
    <text evidence="2">The sequence shown here is derived from an EMBL/GenBank/DDBJ whole genome shotgun (WGS) entry which is preliminary data.</text>
</comment>
<reference evidence="2" key="1">
    <citation type="journal article" date="2014" name="Front. Microbiol.">
        <title>High frequency of phylogenetically diverse reductive dehalogenase-homologous genes in deep subseafloor sedimentary metagenomes.</title>
        <authorList>
            <person name="Kawai M."/>
            <person name="Futagami T."/>
            <person name="Toyoda A."/>
            <person name="Takaki Y."/>
            <person name="Nishi S."/>
            <person name="Hori S."/>
            <person name="Arai W."/>
            <person name="Tsubouchi T."/>
            <person name="Morono Y."/>
            <person name="Uchiyama I."/>
            <person name="Ito T."/>
            <person name="Fujiyama A."/>
            <person name="Inagaki F."/>
            <person name="Takami H."/>
        </authorList>
    </citation>
    <scope>NUCLEOTIDE SEQUENCE</scope>
    <source>
        <strain evidence="2">Expedition CK06-06</strain>
    </source>
</reference>
<name>X1BY49_9ZZZZ</name>
<dbReference type="AlphaFoldDB" id="X1BY49"/>
<proteinExistence type="predicted"/>
<accession>X1BY49</accession>
<keyword evidence="1" id="KW-0812">Transmembrane</keyword>
<evidence type="ECO:0000313" key="2">
    <source>
        <dbReference type="EMBL" id="GAG89118.1"/>
    </source>
</evidence>